<dbReference type="EMBL" id="MT144441">
    <property type="protein sequence ID" value="QJA53677.1"/>
    <property type="molecule type" value="Genomic_DNA"/>
</dbReference>
<proteinExistence type="predicted"/>
<name>A0A6H2A276_9ZZZZ</name>
<evidence type="ECO:0000313" key="1">
    <source>
        <dbReference type="EMBL" id="QJA53677.1"/>
    </source>
</evidence>
<reference evidence="1" key="1">
    <citation type="submission" date="2020-03" db="EMBL/GenBank/DDBJ databases">
        <title>The deep terrestrial virosphere.</title>
        <authorList>
            <person name="Holmfeldt K."/>
            <person name="Nilsson E."/>
            <person name="Simone D."/>
            <person name="Lopez-Fernandez M."/>
            <person name="Wu X."/>
            <person name="de Brujin I."/>
            <person name="Lundin D."/>
            <person name="Andersson A."/>
            <person name="Bertilsson S."/>
            <person name="Dopson M."/>
        </authorList>
    </citation>
    <scope>NUCLEOTIDE SEQUENCE</scope>
    <source>
        <strain evidence="1">TM448A03787</strain>
        <strain evidence="2">TM448B01667</strain>
    </source>
</reference>
<evidence type="ECO:0000313" key="2">
    <source>
        <dbReference type="EMBL" id="QJH99766.1"/>
    </source>
</evidence>
<dbReference type="EMBL" id="MT144807">
    <property type="protein sequence ID" value="QJH99766.1"/>
    <property type="molecule type" value="Genomic_DNA"/>
</dbReference>
<sequence length="91" mass="10404">MDNECNKPQREPEVVRQMNQLEKTIAILGESIATLRTRFEPVLRVQPTITAGEPPKNKEDLVPLAITIRQLCARLQEYNGAIREMIETCEL</sequence>
<dbReference type="AlphaFoldDB" id="A0A6H2A276"/>
<accession>A0A6H2A276</accession>
<gene>
    <name evidence="1" type="ORF">TM448A03787_0003</name>
    <name evidence="2" type="ORF">TM448B01667_0015</name>
</gene>
<organism evidence="1">
    <name type="scientific">viral metagenome</name>
    <dbReference type="NCBI Taxonomy" id="1070528"/>
    <lineage>
        <taxon>unclassified sequences</taxon>
        <taxon>metagenomes</taxon>
        <taxon>organismal metagenomes</taxon>
    </lineage>
</organism>
<protein>
    <submittedName>
        <fullName evidence="1">Uncharacterized protein</fullName>
    </submittedName>
</protein>